<feature type="compositionally biased region" description="Gly residues" evidence="1">
    <location>
        <begin position="27"/>
        <end position="39"/>
    </location>
</feature>
<dbReference type="Proteomes" id="UP001154282">
    <property type="component" value="Unassembled WGS sequence"/>
</dbReference>
<organism evidence="2 3">
    <name type="scientific">Linum tenue</name>
    <dbReference type="NCBI Taxonomy" id="586396"/>
    <lineage>
        <taxon>Eukaryota</taxon>
        <taxon>Viridiplantae</taxon>
        <taxon>Streptophyta</taxon>
        <taxon>Embryophyta</taxon>
        <taxon>Tracheophyta</taxon>
        <taxon>Spermatophyta</taxon>
        <taxon>Magnoliopsida</taxon>
        <taxon>eudicotyledons</taxon>
        <taxon>Gunneridae</taxon>
        <taxon>Pentapetalae</taxon>
        <taxon>rosids</taxon>
        <taxon>fabids</taxon>
        <taxon>Malpighiales</taxon>
        <taxon>Linaceae</taxon>
        <taxon>Linum</taxon>
    </lineage>
</organism>
<sequence>MKGGRNHKNSSRSNHQQLLESIARANSGGGPAVVCQEGGGGGPGVVRMKVLVRKQDLKQMLELLGDGVQKQASKLPSSTSPLPLEQRLNLLRRKQAIRGNGGKGCKASSPRSWIPALHSIPEEL</sequence>
<evidence type="ECO:0000313" key="3">
    <source>
        <dbReference type="Proteomes" id="UP001154282"/>
    </source>
</evidence>
<name>A0AAV0JDI4_9ROSI</name>
<dbReference type="AlphaFoldDB" id="A0AAV0JDI4"/>
<gene>
    <name evidence="2" type="ORF">LITE_LOCUS13760</name>
</gene>
<accession>A0AAV0JDI4</accession>
<protein>
    <submittedName>
        <fullName evidence="2">Uncharacterized protein</fullName>
    </submittedName>
</protein>
<feature type="region of interest" description="Disordered" evidence="1">
    <location>
        <begin position="1"/>
        <end position="39"/>
    </location>
</feature>
<dbReference type="EMBL" id="CAMGYJ010000004">
    <property type="protein sequence ID" value="CAI0407937.1"/>
    <property type="molecule type" value="Genomic_DNA"/>
</dbReference>
<proteinExistence type="predicted"/>
<keyword evidence="3" id="KW-1185">Reference proteome</keyword>
<comment type="caution">
    <text evidence="2">The sequence shown here is derived from an EMBL/GenBank/DDBJ whole genome shotgun (WGS) entry which is preliminary data.</text>
</comment>
<reference evidence="2" key="1">
    <citation type="submission" date="2022-08" db="EMBL/GenBank/DDBJ databases">
        <authorList>
            <person name="Gutierrez-Valencia J."/>
        </authorList>
    </citation>
    <scope>NUCLEOTIDE SEQUENCE</scope>
</reference>
<feature type="compositionally biased region" description="Basic residues" evidence="1">
    <location>
        <begin position="1"/>
        <end position="10"/>
    </location>
</feature>
<evidence type="ECO:0000256" key="1">
    <source>
        <dbReference type="SAM" id="MobiDB-lite"/>
    </source>
</evidence>
<evidence type="ECO:0000313" key="2">
    <source>
        <dbReference type="EMBL" id="CAI0407937.1"/>
    </source>
</evidence>